<feature type="transmembrane region" description="Helical" evidence="2">
    <location>
        <begin position="43"/>
        <end position="61"/>
    </location>
</feature>
<keyword evidence="2" id="KW-0812">Transmembrane</keyword>
<evidence type="ECO:0000256" key="2">
    <source>
        <dbReference type="SAM" id="Phobius"/>
    </source>
</evidence>
<sequence>MGIRIFYYFSTGMILVGLALAAYFPDLFQWETLEWVYQKRTFFLFSLIFITSVILIYLIYWKAKKGILHSKSKTEIHLQESLNELVQDNQSLFSFLKGATESLGKQIETSKQNLSPEFFSACSTEYLKLTREFKTSSEIFKSIPIAPEEDAKKDGMKFKIYEYSEILNRHRKVSKTLEKLREDLTRLRNKVSG</sequence>
<reference evidence="3 4" key="1">
    <citation type="submission" date="2012-10" db="EMBL/GenBank/DDBJ databases">
        <authorList>
            <person name="Harkins D.M."/>
            <person name="Durkin A.S."/>
            <person name="Brinkac L.M."/>
            <person name="Selengut J.D."/>
            <person name="Sanka R."/>
            <person name="DePew J."/>
            <person name="Purushe J."/>
            <person name="Peacock S.J."/>
            <person name="Thaipadungpanit J."/>
            <person name="Wuthiekanun V.W."/>
            <person name="Day N.P."/>
            <person name="Vinetz J.M."/>
            <person name="Sutton G.G."/>
            <person name="Nelson W.C."/>
            <person name="Fouts D.E."/>
        </authorList>
    </citation>
    <scope>NUCLEOTIDE SEQUENCE [LARGE SCALE GENOMIC DNA]</scope>
    <source>
        <strain evidence="3 4">H1</strain>
    </source>
</reference>
<keyword evidence="1" id="KW-0175">Coiled coil</keyword>
<dbReference type="Proteomes" id="UP000006253">
    <property type="component" value="Unassembled WGS sequence"/>
</dbReference>
<feature type="transmembrane region" description="Helical" evidence="2">
    <location>
        <begin position="5"/>
        <end position="23"/>
    </location>
</feature>
<comment type="caution">
    <text evidence="3">The sequence shown here is derived from an EMBL/GenBank/DDBJ whole genome shotgun (WGS) entry which is preliminary data.</text>
</comment>
<dbReference type="RefSeq" id="WP_004751375.1">
    <property type="nucleotide sequence ID" value="NZ_AHMY02000022.1"/>
</dbReference>
<name>A0A0E2BHY2_9LEPT</name>
<protein>
    <submittedName>
        <fullName evidence="3">Uncharacterized protein</fullName>
    </submittedName>
</protein>
<evidence type="ECO:0000256" key="1">
    <source>
        <dbReference type="SAM" id="Coils"/>
    </source>
</evidence>
<evidence type="ECO:0000313" key="4">
    <source>
        <dbReference type="Proteomes" id="UP000006253"/>
    </source>
</evidence>
<organism evidence="3 4">
    <name type="scientific">Leptospira kirschneri str. H1</name>
    <dbReference type="NCBI Taxonomy" id="1049966"/>
    <lineage>
        <taxon>Bacteria</taxon>
        <taxon>Pseudomonadati</taxon>
        <taxon>Spirochaetota</taxon>
        <taxon>Spirochaetia</taxon>
        <taxon>Leptospirales</taxon>
        <taxon>Leptospiraceae</taxon>
        <taxon>Leptospira</taxon>
    </lineage>
</organism>
<proteinExistence type="predicted"/>
<dbReference type="AlphaFoldDB" id="A0A0E2BHY2"/>
<dbReference type="EMBL" id="AHMY02000022">
    <property type="protein sequence ID" value="EKO16854.1"/>
    <property type="molecule type" value="Genomic_DNA"/>
</dbReference>
<gene>
    <name evidence="3" type="ORF">LEP1GSC081_2608</name>
</gene>
<accession>A0A0E2BHY2</accession>
<evidence type="ECO:0000313" key="3">
    <source>
        <dbReference type="EMBL" id="EKO16854.1"/>
    </source>
</evidence>
<feature type="coiled-coil region" evidence="1">
    <location>
        <begin position="163"/>
        <end position="190"/>
    </location>
</feature>
<keyword evidence="2" id="KW-0472">Membrane</keyword>
<keyword evidence="2" id="KW-1133">Transmembrane helix</keyword>